<dbReference type="EMBL" id="KN714689">
    <property type="protein sequence ID" value="KUI56498.1"/>
    <property type="molecule type" value="Genomic_DNA"/>
</dbReference>
<gene>
    <name evidence="1" type="ORF">VP1G_10816</name>
</gene>
<evidence type="ECO:0000313" key="2">
    <source>
        <dbReference type="Proteomes" id="UP000078576"/>
    </source>
</evidence>
<dbReference type="Proteomes" id="UP000078576">
    <property type="component" value="Unassembled WGS sequence"/>
</dbReference>
<dbReference type="AlphaFoldDB" id="A0A194UXW9"/>
<evidence type="ECO:0000313" key="1">
    <source>
        <dbReference type="EMBL" id="KUI56498.1"/>
    </source>
</evidence>
<dbReference type="OrthoDB" id="3340390at2759"/>
<accession>A0A194UXW9</accession>
<protein>
    <submittedName>
        <fullName evidence="1">Uncharacterized protein</fullName>
    </submittedName>
</protein>
<reference evidence="2" key="1">
    <citation type="submission" date="2014-12" db="EMBL/GenBank/DDBJ databases">
        <title>Genome Sequence of Valsa Canker Pathogens Uncovers a Specific Adaption of Colonization on Woody Bark.</title>
        <authorList>
            <person name="Yin Z."/>
            <person name="Liu H."/>
            <person name="Gao X."/>
            <person name="Li Z."/>
            <person name="Song N."/>
            <person name="Ke X."/>
            <person name="Dai Q."/>
            <person name="Wu Y."/>
            <person name="Sun Y."/>
            <person name="Xu J.-R."/>
            <person name="Kang Z.K."/>
            <person name="Wang L."/>
            <person name="Huang L."/>
        </authorList>
    </citation>
    <scope>NUCLEOTIDE SEQUENCE [LARGE SCALE GENOMIC DNA]</scope>
    <source>
        <strain evidence="2">SXYL134</strain>
    </source>
</reference>
<sequence length="69" mass="6980">MSSSDASVPSSVALSPSDAEAVPGLVEEIRRGGGVIAALTCGVDKGLWKLMAKNGDRPQNISDLAKALA</sequence>
<proteinExistence type="predicted"/>
<name>A0A194UXW9_CYTMA</name>
<keyword evidence="2" id="KW-1185">Reference proteome</keyword>
<organism evidence="1 2">
    <name type="scientific">Cytospora mali</name>
    <name type="common">Apple Valsa canker fungus</name>
    <name type="synonym">Valsa mali</name>
    <dbReference type="NCBI Taxonomy" id="578113"/>
    <lineage>
        <taxon>Eukaryota</taxon>
        <taxon>Fungi</taxon>
        <taxon>Dikarya</taxon>
        <taxon>Ascomycota</taxon>
        <taxon>Pezizomycotina</taxon>
        <taxon>Sordariomycetes</taxon>
        <taxon>Sordariomycetidae</taxon>
        <taxon>Diaporthales</taxon>
        <taxon>Cytosporaceae</taxon>
        <taxon>Cytospora</taxon>
    </lineage>
</organism>